<accession>A0A366IIJ2</accession>
<dbReference type="InterPro" id="IPR036271">
    <property type="entry name" value="Tet_transcr_reg_TetR-rel_C_sf"/>
</dbReference>
<name>A0A366IIJ2_9MICO</name>
<dbReference type="InterPro" id="IPR001647">
    <property type="entry name" value="HTH_TetR"/>
</dbReference>
<dbReference type="Gene3D" id="1.10.357.10">
    <property type="entry name" value="Tetracycline Repressor, domain 2"/>
    <property type="match status" value="1"/>
</dbReference>
<sequence length="218" mass="23721">MKSLTDGRSTRWQEHRDLRRRELLRAVRHVVDEHGDDLSMGQISEYSGTTKAALYRYFTDRAGLQAAMGEWAMEVIAKSLDDAGAARTASSSAPTAPPAQESLTPQEALTAMIGAFVTLAAGSPSVYRFCDTAVNRFAPTETGGFFNSIARLLAERVGLEGPEGTLWASGAIGFVRAATENWLADPGPPEEFAATISRWLWASLQQSTVTEHTQERNT</sequence>
<dbReference type="RefSeq" id="WP_113904175.1">
    <property type="nucleotide sequence ID" value="NZ_QNSB01000005.1"/>
</dbReference>
<evidence type="ECO:0000256" key="2">
    <source>
        <dbReference type="PROSITE-ProRule" id="PRU00335"/>
    </source>
</evidence>
<evidence type="ECO:0000313" key="5">
    <source>
        <dbReference type="Proteomes" id="UP000253509"/>
    </source>
</evidence>
<gene>
    <name evidence="4" type="ORF">DFO65_105289</name>
</gene>
<feature type="domain" description="HTH tetR-type" evidence="3">
    <location>
        <begin position="17"/>
        <end position="76"/>
    </location>
</feature>
<dbReference type="InterPro" id="IPR050109">
    <property type="entry name" value="HTH-type_TetR-like_transc_reg"/>
</dbReference>
<feature type="DNA-binding region" description="H-T-H motif" evidence="2">
    <location>
        <begin position="39"/>
        <end position="58"/>
    </location>
</feature>
<dbReference type="GO" id="GO:0000976">
    <property type="term" value="F:transcription cis-regulatory region binding"/>
    <property type="evidence" value="ECO:0007669"/>
    <property type="project" value="TreeGrafter"/>
</dbReference>
<dbReference type="SUPFAM" id="SSF46689">
    <property type="entry name" value="Homeodomain-like"/>
    <property type="match status" value="1"/>
</dbReference>
<dbReference type="PROSITE" id="PS50977">
    <property type="entry name" value="HTH_TETR_2"/>
    <property type="match status" value="1"/>
</dbReference>
<dbReference type="PANTHER" id="PTHR30055:SF160">
    <property type="entry name" value="TRANSCRIPTIONAL REGULATORY PROTEIN (PROBABLY ASNC-FAMILY)-RELATED"/>
    <property type="match status" value="1"/>
</dbReference>
<proteinExistence type="predicted"/>
<protein>
    <submittedName>
        <fullName evidence="4">TetR family transcriptional regulator</fullName>
    </submittedName>
</protein>
<evidence type="ECO:0000256" key="1">
    <source>
        <dbReference type="ARBA" id="ARBA00023125"/>
    </source>
</evidence>
<dbReference type="SUPFAM" id="SSF48498">
    <property type="entry name" value="Tetracyclin repressor-like, C-terminal domain"/>
    <property type="match status" value="1"/>
</dbReference>
<dbReference type="Proteomes" id="UP000253509">
    <property type="component" value="Unassembled WGS sequence"/>
</dbReference>
<evidence type="ECO:0000313" key="4">
    <source>
        <dbReference type="EMBL" id="RBP71683.1"/>
    </source>
</evidence>
<keyword evidence="1 2" id="KW-0238">DNA-binding</keyword>
<dbReference type="AlphaFoldDB" id="A0A366IIJ2"/>
<evidence type="ECO:0000259" key="3">
    <source>
        <dbReference type="PROSITE" id="PS50977"/>
    </source>
</evidence>
<dbReference type="GO" id="GO:0003700">
    <property type="term" value="F:DNA-binding transcription factor activity"/>
    <property type="evidence" value="ECO:0007669"/>
    <property type="project" value="TreeGrafter"/>
</dbReference>
<dbReference type="EMBL" id="QNSB01000005">
    <property type="protein sequence ID" value="RBP71683.1"/>
    <property type="molecule type" value="Genomic_DNA"/>
</dbReference>
<dbReference type="Pfam" id="PF00440">
    <property type="entry name" value="TetR_N"/>
    <property type="match status" value="1"/>
</dbReference>
<keyword evidence="5" id="KW-1185">Reference proteome</keyword>
<organism evidence="4 5">
    <name type="scientific">Brevibacterium celere</name>
    <dbReference type="NCBI Taxonomy" id="225845"/>
    <lineage>
        <taxon>Bacteria</taxon>
        <taxon>Bacillati</taxon>
        <taxon>Actinomycetota</taxon>
        <taxon>Actinomycetes</taxon>
        <taxon>Micrococcales</taxon>
        <taxon>Brevibacteriaceae</taxon>
        <taxon>Brevibacterium</taxon>
    </lineage>
</organism>
<dbReference type="PANTHER" id="PTHR30055">
    <property type="entry name" value="HTH-TYPE TRANSCRIPTIONAL REGULATOR RUTR"/>
    <property type="match status" value="1"/>
</dbReference>
<comment type="caution">
    <text evidence="4">The sequence shown here is derived from an EMBL/GenBank/DDBJ whole genome shotgun (WGS) entry which is preliminary data.</text>
</comment>
<dbReference type="InterPro" id="IPR009057">
    <property type="entry name" value="Homeodomain-like_sf"/>
</dbReference>
<reference evidence="4 5" key="1">
    <citation type="submission" date="2018-06" db="EMBL/GenBank/DDBJ databases">
        <title>Freshwater and sediment microbial communities from various areas in North America, analyzing microbe dynamics in response to fracking.</title>
        <authorList>
            <person name="Lamendella R."/>
        </authorList>
    </citation>
    <scope>NUCLEOTIDE SEQUENCE [LARGE SCALE GENOMIC DNA]</scope>
    <source>
        <strain evidence="4 5">3b_TX</strain>
    </source>
</reference>